<feature type="compositionally biased region" description="Polar residues" evidence="1">
    <location>
        <begin position="473"/>
        <end position="484"/>
    </location>
</feature>
<protein>
    <recommendedName>
        <fullName evidence="2">Methyltransferase domain-containing protein</fullName>
    </recommendedName>
</protein>
<feature type="compositionally biased region" description="Low complexity" evidence="1">
    <location>
        <begin position="213"/>
        <end position="230"/>
    </location>
</feature>
<feature type="compositionally biased region" description="Basic and acidic residues" evidence="1">
    <location>
        <begin position="716"/>
        <end position="735"/>
    </location>
</feature>
<feature type="region of interest" description="Disordered" evidence="1">
    <location>
        <begin position="651"/>
        <end position="681"/>
    </location>
</feature>
<dbReference type="InterPro" id="IPR041698">
    <property type="entry name" value="Methyltransf_25"/>
</dbReference>
<evidence type="ECO:0000259" key="2">
    <source>
        <dbReference type="Pfam" id="PF13649"/>
    </source>
</evidence>
<feature type="compositionally biased region" description="Pro residues" evidence="1">
    <location>
        <begin position="42"/>
        <end position="53"/>
    </location>
</feature>
<feature type="compositionally biased region" description="Basic residues" evidence="1">
    <location>
        <begin position="507"/>
        <end position="518"/>
    </location>
</feature>
<dbReference type="SUPFAM" id="SSF53335">
    <property type="entry name" value="S-adenosyl-L-methionine-dependent methyltransferases"/>
    <property type="match status" value="1"/>
</dbReference>
<sequence>MSSRAAAGRRRLRVQEAPPSPKVKGGFFSRSKSQNATVPKQSAPPPLSYPSPPDTHATLPQSLHSAPPGANTFPHFSSNQQYSNYQHPHHYTSQDDQYRSQSPHTSPHSQSQSGLRKAISASANLPSPYIPPPREQHHRRPSDPPPVPTHHRHAASPLGRNSPTTGFHPSSYQPHTSYPTPQSPYGDQYSQNQSYTSEGPLLEASYQPPPPVQSSRAQSQSSRGLPSYPSAAPPSSHPQFVREKGSEPTTLAYTNPSRQSRQRPQPIYDASPTNQPEFHPEPPSPTNSPPIQSLLLQPVQRQSPSPSELPAYASQRNSQASAHEQQGRRQQGQGQQGRAPLQVTTSSHQHVNSSLHPDSSYSYPHSNLPRHDRRYETPSYPSPPSSNPRLSPSPLRFDGSPAASATSLPYNDPRMYAQSQSGSFDSASVSSSVSSPVRQEFRRSPSSLQANPAASIFSSSSGSSMKSLDSPSIQPSSAGPSPTTFVFPGSRSVARPKVSSKTDTPKIKLRGKRSKTRTKGPDGATPRDSTSPSVSGSSNAGGSQYAESGYEVVSPVSSSRSGPPNTLQPPPRQMESRPTGSPSKGIPSTSNSARQRTMPSPASAQTPETPAPFIFPSSRSRAPKAKVRTKKPIAGGVNLEKEERTKFMGISIKKKKKRVDVSVDPSSPLSHTLSEVPALQEDTNLGRHSVQAGNSLDQSFQQGSSRDGSQPSSSSHDSRNRQSVDTQPERQERVRAPKSRVGTYPLDPYDSTLLDNDRQTGDLLRRLNTTGSPSFHNYGNMPPATVLDLGCGQGHWVLDAAITWKGYGTMVTGFDMVDISKSLWPWAIKQGVADNIKFVRGNFLKQQLPFPDSMFDLVRMSCLTLCLTAEHWEFVLREVCRVLTLGGRLELIDDHIFFPYGKAPSSSSPKSSLPGTPRLEMNAPRLDISIPSSTFSTFSISDVGHTNPGLGAYDDSERADEDLYDLYGLEEEVDNDADGEGFDDTATINGYVSRSSFDTFGNPRATPTPHDFPMVPTATTTATTMGANAWNQQAATSRDLESLFQHMLEQKYGVHVNPSEFVLDLMKHVFGHAREMSTMHLTLAPPDPSPPSSARNSNASDHEDGSDMFNSSNRAAGRFLQPASTASAFSRRNSNFFAQSQGLILWPSTFIPMPQTELEIHASKHLRMLLSCKNAIVEHSVEATDDEEIDEDSVLEALWEYEGFLRQRFNPPPEADVPATRPLEEEDTTPASDTASFRGSILSVSSEARDAMWEYQSELSDRFTLPDEDSLSASGAELDSPETFRRASPTTKITSPPNVSRSNSRDTVVSTGTSIAPPYSRIELTHVRTFRVYEAIKMDEGVFGTVL</sequence>
<name>A0A5C3M4M5_9AGAR</name>
<feature type="compositionally biased region" description="Low complexity" evidence="1">
    <location>
        <begin position="455"/>
        <end position="472"/>
    </location>
</feature>
<keyword evidence="4" id="KW-1185">Reference proteome</keyword>
<evidence type="ECO:0000256" key="1">
    <source>
        <dbReference type="SAM" id="MobiDB-lite"/>
    </source>
</evidence>
<feature type="region of interest" description="Disordered" evidence="1">
    <location>
        <begin position="697"/>
        <end position="752"/>
    </location>
</feature>
<feature type="compositionally biased region" description="Polar residues" evidence="1">
    <location>
        <begin position="1288"/>
        <end position="1314"/>
    </location>
</feature>
<feature type="compositionally biased region" description="Polar residues" evidence="1">
    <location>
        <begin position="342"/>
        <end position="365"/>
    </location>
</feature>
<feature type="compositionally biased region" description="Polar residues" evidence="1">
    <location>
        <begin position="1229"/>
        <end position="1239"/>
    </location>
</feature>
<feature type="compositionally biased region" description="Low complexity" evidence="1">
    <location>
        <begin position="328"/>
        <end position="338"/>
    </location>
</feature>
<feature type="region of interest" description="Disordered" evidence="1">
    <location>
        <begin position="1265"/>
        <end position="1314"/>
    </location>
</feature>
<proteinExistence type="predicted"/>
<feature type="region of interest" description="Disordered" evidence="1">
    <location>
        <begin position="1209"/>
        <end position="1239"/>
    </location>
</feature>
<dbReference type="Gene3D" id="3.40.50.150">
    <property type="entry name" value="Vaccinia Virus protein VP39"/>
    <property type="match status" value="1"/>
</dbReference>
<feature type="domain" description="Methyltransferase" evidence="2">
    <location>
        <begin position="786"/>
        <end position="887"/>
    </location>
</feature>
<dbReference type="CDD" id="cd02440">
    <property type="entry name" value="AdoMet_MTases"/>
    <property type="match status" value="1"/>
</dbReference>
<feature type="region of interest" description="Disordered" evidence="1">
    <location>
        <begin position="1"/>
        <end position="634"/>
    </location>
</feature>
<feature type="compositionally biased region" description="Polar residues" evidence="1">
    <location>
        <begin position="314"/>
        <end position="324"/>
    </location>
</feature>
<feature type="compositionally biased region" description="Basic residues" evidence="1">
    <location>
        <begin position="621"/>
        <end position="631"/>
    </location>
</feature>
<reference evidence="3 4" key="1">
    <citation type="journal article" date="2019" name="Nat. Ecol. Evol.">
        <title>Megaphylogeny resolves global patterns of mushroom evolution.</title>
        <authorList>
            <person name="Varga T."/>
            <person name="Krizsan K."/>
            <person name="Foldi C."/>
            <person name="Dima B."/>
            <person name="Sanchez-Garcia M."/>
            <person name="Sanchez-Ramirez S."/>
            <person name="Szollosi G.J."/>
            <person name="Szarkandi J.G."/>
            <person name="Papp V."/>
            <person name="Albert L."/>
            <person name="Andreopoulos W."/>
            <person name="Angelini C."/>
            <person name="Antonin V."/>
            <person name="Barry K.W."/>
            <person name="Bougher N.L."/>
            <person name="Buchanan P."/>
            <person name="Buyck B."/>
            <person name="Bense V."/>
            <person name="Catcheside P."/>
            <person name="Chovatia M."/>
            <person name="Cooper J."/>
            <person name="Damon W."/>
            <person name="Desjardin D."/>
            <person name="Finy P."/>
            <person name="Geml J."/>
            <person name="Haridas S."/>
            <person name="Hughes K."/>
            <person name="Justo A."/>
            <person name="Karasinski D."/>
            <person name="Kautmanova I."/>
            <person name="Kiss B."/>
            <person name="Kocsube S."/>
            <person name="Kotiranta H."/>
            <person name="LaButti K.M."/>
            <person name="Lechner B.E."/>
            <person name="Liimatainen K."/>
            <person name="Lipzen A."/>
            <person name="Lukacs Z."/>
            <person name="Mihaltcheva S."/>
            <person name="Morgado L.N."/>
            <person name="Niskanen T."/>
            <person name="Noordeloos M.E."/>
            <person name="Ohm R.A."/>
            <person name="Ortiz-Santana B."/>
            <person name="Ovrebo C."/>
            <person name="Racz N."/>
            <person name="Riley R."/>
            <person name="Savchenko A."/>
            <person name="Shiryaev A."/>
            <person name="Soop K."/>
            <person name="Spirin V."/>
            <person name="Szebenyi C."/>
            <person name="Tomsovsky M."/>
            <person name="Tulloss R.E."/>
            <person name="Uehling J."/>
            <person name="Grigoriev I.V."/>
            <person name="Vagvolgyi C."/>
            <person name="Papp T."/>
            <person name="Martin F.M."/>
            <person name="Miettinen O."/>
            <person name="Hibbett D.S."/>
            <person name="Nagy L.G."/>
        </authorList>
    </citation>
    <scope>NUCLEOTIDE SEQUENCE [LARGE SCALE GENOMIC DNA]</scope>
    <source>
        <strain evidence="3 4">CBS 166.37</strain>
    </source>
</reference>
<dbReference type="EMBL" id="ML213599">
    <property type="protein sequence ID" value="TFK39565.1"/>
    <property type="molecule type" value="Genomic_DNA"/>
</dbReference>
<feature type="compositionally biased region" description="Polar residues" evidence="1">
    <location>
        <begin position="30"/>
        <end position="40"/>
    </location>
</feature>
<dbReference type="STRING" id="68775.A0A5C3M4M5"/>
<dbReference type="OrthoDB" id="2013972at2759"/>
<feature type="region of interest" description="Disordered" evidence="1">
    <location>
        <begin position="1081"/>
        <end position="1113"/>
    </location>
</feature>
<evidence type="ECO:0000313" key="4">
    <source>
        <dbReference type="Proteomes" id="UP000308652"/>
    </source>
</evidence>
<accession>A0A5C3M4M5</accession>
<organism evidence="3 4">
    <name type="scientific">Crucibulum laeve</name>
    <dbReference type="NCBI Taxonomy" id="68775"/>
    <lineage>
        <taxon>Eukaryota</taxon>
        <taxon>Fungi</taxon>
        <taxon>Dikarya</taxon>
        <taxon>Basidiomycota</taxon>
        <taxon>Agaricomycotina</taxon>
        <taxon>Agaricomycetes</taxon>
        <taxon>Agaricomycetidae</taxon>
        <taxon>Agaricales</taxon>
        <taxon>Agaricineae</taxon>
        <taxon>Nidulariaceae</taxon>
        <taxon>Crucibulum</taxon>
    </lineage>
</organism>
<dbReference type="Proteomes" id="UP000308652">
    <property type="component" value="Unassembled WGS sequence"/>
</dbReference>
<feature type="compositionally biased region" description="Low complexity" evidence="1">
    <location>
        <begin position="701"/>
        <end position="715"/>
    </location>
</feature>
<dbReference type="Pfam" id="PF13649">
    <property type="entry name" value="Methyltransf_25"/>
    <property type="match status" value="1"/>
</dbReference>
<feature type="compositionally biased region" description="Polar residues" evidence="1">
    <location>
        <begin position="159"/>
        <end position="197"/>
    </location>
</feature>
<feature type="compositionally biased region" description="Polar residues" evidence="1">
    <location>
        <begin position="74"/>
        <end position="86"/>
    </location>
</feature>
<feature type="compositionally biased region" description="Polar residues" evidence="1">
    <location>
        <begin position="527"/>
        <end position="546"/>
    </location>
</feature>
<gene>
    <name evidence="3" type="ORF">BDQ12DRAFT_722406</name>
</gene>
<feature type="compositionally biased region" description="Polar residues" evidence="1">
    <location>
        <begin position="576"/>
        <end position="608"/>
    </location>
</feature>
<feature type="compositionally biased region" description="Low complexity" evidence="1">
    <location>
        <begin position="100"/>
        <end position="113"/>
    </location>
</feature>
<feature type="compositionally biased region" description="Polar residues" evidence="1">
    <location>
        <begin position="247"/>
        <end position="263"/>
    </location>
</feature>
<feature type="compositionally biased region" description="Low complexity" evidence="1">
    <location>
        <begin position="419"/>
        <end position="437"/>
    </location>
</feature>
<dbReference type="InterPro" id="IPR029063">
    <property type="entry name" value="SAM-dependent_MTases_sf"/>
</dbReference>
<evidence type="ECO:0000313" key="3">
    <source>
        <dbReference type="EMBL" id="TFK39565.1"/>
    </source>
</evidence>
<feature type="compositionally biased region" description="Low complexity" evidence="1">
    <location>
        <begin position="552"/>
        <end position="564"/>
    </location>
</feature>